<gene>
    <name evidence="1" type="ORF">MOV92_22440</name>
</gene>
<evidence type="ECO:0000313" key="2">
    <source>
        <dbReference type="Proteomes" id="UP000829194"/>
    </source>
</evidence>
<proteinExistence type="predicted"/>
<dbReference type="RefSeq" id="WP_187313075.1">
    <property type="nucleotide sequence ID" value="NZ_CP011131.1"/>
</dbReference>
<dbReference type="EMBL" id="CP093547">
    <property type="protein sequence ID" value="UNP29194.1"/>
    <property type="molecule type" value="Genomic_DNA"/>
</dbReference>
<sequence length="54" mass="5575">MTSGSAEPYVLPERESGIALIAFANITDGMFGEAGVGTASRPPRHARAIDAALM</sequence>
<protein>
    <submittedName>
        <fullName evidence="1">Uncharacterized protein</fullName>
    </submittedName>
</protein>
<organism evidence="1 2">
    <name type="scientific">Lysobacter gummosus</name>
    <dbReference type="NCBI Taxonomy" id="262324"/>
    <lineage>
        <taxon>Bacteria</taxon>
        <taxon>Pseudomonadati</taxon>
        <taxon>Pseudomonadota</taxon>
        <taxon>Gammaproteobacteria</taxon>
        <taxon>Lysobacterales</taxon>
        <taxon>Lysobacteraceae</taxon>
        <taxon>Lysobacter</taxon>
    </lineage>
</organism>
<dbReference type="Proteomes" id="UP000829194">
    <property type="component" value="Chromosome"/>
</dbReference>
<evidence type="ECO:0000313" key="1">
    <source>
        <dbReference type="EMBL" id="UNP29194.1"/>
    </source>
</evidence>
<name>A0ABY3X9F1_9GAMM</name>
<accession>A0ABY3X9F1</accession>
<keyword evidence="2" id="KW-1185">Reference proteome</keyword>
<reference evidence="1 2" key="1">
    <citation type="submission" date="2022-03" db="EMBL/GenBank/DDBJ databases">
        <title>Complete genome sequence of Lysobacter capsici VKM B-2533 and Lysobacter gummosus 10.1.1, promising sources of lytic agents.</title>
        <authorList>
            <person name="Tarlachkov S.V."/>
            <person name="Kudryakova I.V."/>
            <person name="Afoshin A.S."/>
            <person name="Leontyevskaya E.A."/>
            <person name="Leontyevskaya N.V."/>
        </authorList>
    </citation>
    <scope>NUCLEOTIDE SEQUENCE [LARGE SCALE GENOMIC DNA]</scope>
    <source>
        <strain evidence="1 2">10.1.1</strain>
    </source>
</reference>